<keyword evidence="1" id="KW-0614">Plasmid</keyword>
<dbReference type="AlphaFoldDB" id="A0A0A1FI12"/>
<evidence type="ECO:0000313" key="1">
    <source>
        <dbReference type="EMBL" id="AIY44221.1"/>
    </source>
</evidence>
<dbReference type="HOGENOM" id="CLU_3326729_0_0_4"/>
<organism evidence="1 2">
    <name type="scientific">Collimonas arenae</name>
    <dbReference type="NCBI Taxonomy" id="279058"/>
    <lineage>
        <taxon>Bacteria</taxon>
        <taxon>Pseudomonadati</taxon>
        <taxon>Pseudomonadota</taxon>
        <taxon>Betaproteobacteria</taxon>
        <taxon>Burkholderiales</taxon>
        <taxon>Oxalobacteraceae</taxon>
        <taxon>Collimonas</taxon>
    </lineage>
</organism>
<keyword evidence="2" id="KW-1185">Reference proteome</keyword>
<proteinExistence type="predicted"/>
<evidence type="ECO:0000313" key="2">
    <source>
        <dbReference type="Proteomes" id="UP000030302"/>
    </source>
</evidence>
<dbReference type="KEGG" id="care:LT85_p042"/>
<reference evidence="2" key="1">
    <citation type="journal article" date="2014" name="Soil Biol. Biochem.">
        <title>Structure and function of bacterial communities in ageing soils: Insights from the Mendocino ecological staircase.</title>
        <authorList>
            <person name="Uroz S."/>
            <person name="Tech J.J."/>
            <person name="Sawaya N.A."/>
            <person name="Frey-Klett P."/>
            <person name="Leveau J.H.J."/>
        </authorList>
    </citation>
    <scope>NUCLEOTIDE SEQUENCE [LARGE SCALE GENOMIC DNA]</scope>
    <source>
        <strain evidence="2">Cal35</strain>
        <plasmid evidence="2">unnamed</plasmid>
    </source>
</reference>
<geneLocation type="plasmid" evidence="1 2">
    <name>unnamed</name>
</geneLocation>
<protein>
    <submittedName>
        <fullName evidence="1">Uncharacterized protein</fullName>
    </submittedName>
</protein>
<gene>
    <name evidence="1" type="ORF">LT85_p042</name>
</gene>
<dbReference type="EMBL" id="CP009963">
    <property type="protein sequence ID" value="AIY44221.1"/>
    <property type="molecule type" value="Genomic_DNA"/>
</dbReference>
<dbReference type="Proteomes" id="UP000030302">
    <property type="component" value="Plasmid unnamed"/>
</dbReference>
<name>A0A0A1FI12_9BURK</name>
<sequence length="38" mass="4459">MRRRGWRQVFAMAVAVDLTRARGFLKILGINKKSKKKQ</sequence>
<accession>A0A0A1FI12</accession>